<feature type="region of interest" description="Disordered" evidence="4">
    <location>
        <begin position="327"/>
        <end position="351"/>
    </location>
</feature>
<keyword evidence="5" id="KW-0472">Membrane</keyword>
<geneLocation type="plasmid" evidence="7 8">
    <name>unnamed1</name>
</geneLocation>
<evidence type="ECO:0000256" key="5">
    <source>
        <dbReference type="SAM" id="Phobius"/>
    </source>
</evidence>
<sequence>MSYPAFISTVFILLLSPGPTNTLMGLASARNSFWVVPRLLPAELLGYLTMILPLTWLGGELIRRWPETALVLKAAAAIWVMYLAIKLWVAGNKDVSDRSVTARRIYVTTTLNPKALVFGLVLLPPPSALDFLPKLIIFVALASIVAVIWGLIGRLTQVGARSHFRLMILQRTASVWLAIVSCTVVAGLFQRANAQEVRELAQRSAQAAKEIKALIQTSSGEVATGVELVSKTGGSLKQIGELVVAMNKHVDAIAASSREQAVGLAGGTVDMLSEQATRDQVVMRGSSKSAKPDKHSNPMSGGDMARHLSETARYWILQKLIALNRTIRPGPRTPQGHHSRHRDHGPQCSQG</sequence>
<keyword evidence="5" id="KW-1133">Transmembrane helix</keyword>
<accession>A0A2Z4YRX7</accession>
<keyword evidence="3" id="KW-0807">Transducer</keyword>
<protein>
    <submittedName>
        <fullName evidence="7">Methyl-accepting chemotaxis protein (MCP) signaling domain family protein</fullName>
    </submittedName>
</protein>
<dbReference type="RefSeq" id="WP_281024503.1">
    <property type="nucleotide sequence ID" value="NZ_CP030761.1"/>
</dbReference>
<evidence type="ECO:0000256" key="4">
    <source>
        <dbReference type="SAM" id="MobiDB-lite"/>
    </source>
</evidence>
<dbReference type="GO" id="GO:0006935">
    <property type="term" value="P:chemotaxis"/>
    <property type="evidence" value="ECO:0007669"/>
    <property type="project" value="UniProtKB-KW"/>
</dbReference>
<keyword evidence="7" id="KW-0614">Plasmid</keyword>
<proteinExistence type="inferred from homology"/>
<evidence type="ECO:0000313" key="8">
    <source>
        <dbReference type="Proteomes" id="UP000251166"/>
    </source>
</evidence>
<dbReference type="PANTHER" id="PTHR43531">
    <property type="entry name" value="PROTEIN ICFG"/>
    <property type="match status" value="1"/>
</dbReference>
<evidence type="ECO:0000313" key="7">
    <source>
        <dbReference type="EMBL" id="AXA43152.1"/>
    </source>
</evidence>
<dbReference type="Gene3D" id="1.10.287.950">
    <property type="entry name" value="Methyl-accepting chemotaxis protein"/>
    <property type="match status" value="1"/>
</dbReference>
<keyword evidence="1" id="KW-0145">Chemotaxis</keyword>
<dbReference type="PROSITE" id="PS50111">
    <property type="entry name" value="CHEMOTAXIS_TRANSDUC_2"/>
    <property type="match status" value="1"/>
</dbReference>
<dbReference type="Proteomes" id="UP000251166">
    <property type="component" value="Plasmid unnamed1"/>
</dbReference>
<organism evidence="7 8">
    <name type="scientific">Rhizobium leguminosarum</name>
    <dbReference type="NCBI Taxonomy" id="384"/>
    <lineage>
        <taxon>Bacteria</taxon>
        <taxon>Pseudomonadati</taxon>
        <taxon>Pseudomonadota</taxon>
        <taxon>Alphaproteobacteria</taxon>
        <taxon>Hyphomicrobiales</taxon>
        <taxon>Rhizobiaceae</taxon>
        <taxon>Rhizobium/Agrobacterium group</taxon>
        <taxon>Rhizobium</taxon>
    </lineage>
</organism>
<keyword evidence="5" id="KW-0812">Transmembrane</keyword>
<dbReference type="EMBL" id="CP030761">
    <property type="protein sequence ID" value="AXA43152.1"/>
    <property type="molecule type" value="Genomic_DNA"/>
</dbReference>
<dbReference type="GO" id="GO:0016020">
    <property type="term" value="C:membrane"/>
    <property type="evidence" value="ECO:0007669"/>
    <property type="project" value="InterPro"/>
</dbReference>
<feature type="region of interest" description="Disordered" evidence="4">
    <location>
        <begin position="279"/>
        <end position="304"/>
    </location>
</feature>
<feature type="transmembrane region" description="Helical" evidence="5">
    <location>
        <begin position="70"/>
        <end position="89"/>
    </location>
</feature>
<dbReference type="GO" id="GO:0007165">
    <property type="term" value="P:signal transduction"/>
    <property type="evidence" value="ECO:0007669"/>
    <property type="project" value="UniProtKB-KW"/>
</dbReference>
<evidence type="ECO:0000259" key="6">
    <source>
        <dbReference type="PROSITE" id="PS50111"/>
    </source>
</evidence>
<dbReference type="AlphaFoldDB" id="A0A2Z4YRX7"/>
<feature type="transmembrane region" description="Helical" evidence="5">
    <location>
        <begin position="39"/>
        <end position="58"/>
    </location>
</feature>
<name>A0A2Z4YRX7_RHILE</name>
<evidence type="ECO:0000256" key="1">
    <source>
        <dbReference type="ARBA" id="ARBA00022500"/>
    </source>
</evidence>
<dbReference type="Pfam" id="PF00015">
    <property type="entry name" value="MCPsignal"/>
    <property type="match status" value="1"/>
</dbReference>
<feature type="transmembrane region" description="Helical" evidence="5">
    <location>
        <begin position="173"/>
        <end position="189"/>
    </location>
</feature>
<feature type="transmembrane region" description="Helical" evidence="5">
    <location>
        <begin position="131"/>
        <end position="152"/>
    </location>
</feature>
<dbReference type="InterPro" id="IPR004089">
    <property type="entry name" value="MCPsignal_dom"/>
</dbReference>
<feature type="domain" description="Methyl-accepting transducer" evidence="6">
    <location>
        <begin position="194"/>
        <end position="275"/>
    </location>
</feature>
<gene>
    <name evidence="7" type="ORF">DLJ82_5591</name>
</gene>
<evidence type="ECO:0000256" key="2">
    <source>
        <dbReference type="ARBA" id="ARBA00029447"/>
    </source>
</evidence>
<dbReference type="PANTHER" id="PTHR43531:SF11">
    <property type="entry name" value="METHYL-ACCEPTING CHEMOTAXIS PROTEIN 3"/>
    <property type="match status" value="1"/>
</dbReference>
<dbReference type="InterPro" id="IPR051310">
    <property type="entry name" value="MCP_chemotaxis"/>
</dbReference>
<reference evidence="7 8" key="1">
    <citation type="submission" date="2018-07" db="EMBL/GenBank/DDBJ databases">
        <title>Rhizobium leguminosarum strain:ATCC 14479 Genome sequencing and assembly.</title>
        <authorList>
            <person name="Chakraborty R."/>
        </authorList>
    </citation>
    <scope>NUCLEOTIDE SEQUENCE [LARGE SCALE GENOMIC DNA]</scope>
    <source>
        <strain evidence="7 8">ATCC 14479</strain>
        <plasmid evidence="8">Plasmid unnamed1</plasmid>
    </source>
</reference>
<evidence type="ECO:0000256" key="3">
    <source>
        <dbReference type="PROSITE-ProRule" id="PRU00284"/>
    </source>
</evidence>
<comment type="similarity">
    <text evidence="2">Belongs to the methyl-accepting chemotaxis (MCP) protein family.</text>
</comment>
<dbReference type="SUPFAM" id="SSF58104">
    <property type="entry name" value="Methyl-accepting chemotaxis protein (MCP) signaling domain"/>
    <property type="match status" value="1"/>
</dbReference>